<organism evidence="1 2">
    <name type="scientific">Ancylostoma caninum</name>
    <name type="common">Dog hookworm</name>
    <dbReference type="NCBI Taxonomy" id="29170"/>
    <lineage>
        <taxon>Eukaryota</taxon>
        <taxon>Metazoa</taxon>
        <taxon>Ecdysozoa</taxon>
        <taxon>Nematoda</taxon>
        <taxon>Chromadorea</taxon>
        <taxon>Rhabditida</taxon>
        <taxon>Rhabditina</taxon>
        <taxon>Rhabditomorpha</taxon>
        <taxon>Strongyloidea</taxon>
        <taxon>Ancylostomatidae</taxon>
        <taxon>Ancylostomatinae</taxon>
        <taxon>Ancylostoma</taxon>
    </lineage>
</organism>
<dbReference type="Proteomes" id="UP000252519">
    <property type="component" value="Unassembled WGS sequence"/>
</dbReference>
<sequence length="91" mass="10611">MNNIQEVEAILSREIEVIVPPVPQPTDIHVTFEHPKHVHVHFKPPMEEWIFDDNKGCEVYICRNSSIKSECVNKKVSQYERNASFTGLEYN</sequence>
<comment type="caution">
    <text evidence="1">The sequence shown here is derived from an EMBL/GenBank/DDBJ whole genome shotgun (WGS) entry which is preliminary data.</text>
</comment>
<dbReference type="AlphaFoldDB" id="A0A368GQ99"/>
<gene>
    <name evidence="1" type="ORF">ANCCAN_07411</name>
</gene>
<feature type="non-terminal residue" evidence="1">
    <location>
        <position position="91"/>
    </location>
</feature>
<accession>A0A368GQ99</accession>
<name>A0A368GQ99_ANCCA</name>
<reference evidence="1 2" key="1">
    <citation type="submission" date="2014-10" db="EMBL/GenBank/DDBJ databases">
        <title>Draft genome of the hookworm Ancylostoma caninum.</title>
        <authorList>
            <person name="Mitreva M."/>
        </authorList>
    </citation>
    <scope>NUCLEOTIDE SEQUENCE [LARGE SCALE GENOMIC DNA]</scope>
    <source>
        <strain evidence="1 2">Baltimore</strain>
    </source>
</reference>
<evidence type="ECO:0000313" key="1">
    <source>
        <dbReference type="EMBL" id="RCN46551.1"/>
    </source>
</evidence>
<protein>
    <submittedName>
        <fullName evidence="1">Uncharacterized protein</fullName>
    </submittedName>
</protein>
<keyword evidence="2" id="KW-1185">Reference proteome</keyword>
<proteinExistence type="predicted"/>
<evidence type="ECO:0000313" key="2">
    <source>
        <dbReference type="Proteomes" id="UP000252519"/>
    </source>
</evidence>
<dbReference type="EMBL" id="JOJR01000077">
    <property type="protein sequence ID" value="RCN46551.1"/>
    <property type="molecule type" value="Genomic_DNA"/>
</dbReference>